<evidence type="ECO:0000313" key="8">
    <source>
        <dbReference type="EMBL" id="PIT89797.1"/>
    </source>
</evidence>
<evidence type="ECO:0000256" key="3">
    <source>
        <dbReference type="ARBA" id="ARBA00022737"/>
    </source>
</evidence>
<dbReference type="Pfam" id="PF02256">
    <property type="entry name" value="Fe_hyd_SSU"/>
    <property type="match status" value="1"/>
</dbReference>
<evidence type="ECO:0000256" key="5">
    <source>
        <dbReference type="ARBA" id="ARBA00023014"/>
    </source>
</evidence>
<feature type="domain" description="4Fe-4S ferredoxin-type" evidence="7">
    <location>
        <begin position="203"/>
        <end position="234"/>
    </location>
</feature>
<dbReference type="SUPFAM" id="SSF54292">
    <property type="entry name" value="2Fe-2S ferredoxin-like"/>
    <property type="match status" value="1"/>
</dbReference>
<dbReference type="FunFam" id="3.30.70.20:FF:000035">
    <property type="entry name" value="Iron hydrogenase 1"/>
    <property type="match status" value="1"/>
</dbReference>
<dbReference type="InterPro" id="IPR036010">
    <property type="entry name" value="2Fe-2S_ferredoxin-like_sf"/>
</dbReference>
<evidence type="ECO:0000259" key="7">
    <source>
        <dbReference type="PROSITE" id="PS51379"/>
    </source>
</evidence>
<dbReference type="EMBL" id="PFBP01000033">
    <property type="protein sequence ID" value="PIT89797.1"/>
    <property type="molecule type" value="Genomic_DNA"/>
</dbReference>
<keyword evidence="4" id="KW-0408">Iron</keyword>
<protein>
    <recommendedName>
        <fullName evidence="10">Ferredoxin</fullName>
    </recommendedName>
</protein>
<keyword evidence="3" id="KW-0677">Repeat</keyword>
<feature type="domain" description="4Fe-4S ferredoxin-type" evidence="7">
    <location>
        <begin position="148"/>
        <end position="178"/>
    </location>
</feature>
<dbReference type="InterPro" id="IPR050340">
    <property type="entry name" value="Cytosolic_Fe-S_CAF"/>
</dbReference>
<name>A0A2M6WAK0_9BACT</name>
<dbReference type="InterPro" id="IPR001041">
    <property type="entry name" value="2Fe-2S_ferredoxin-type"/>
</dbReference>
<keyword evidence="2" id="KW-0479">Metal-binding</keyword>
<evidence type="ECO:0000259" key="6">
    <source>
        <dbReference type="PROSITE" id="PS51085"/>
    </source>
</evidence>
<dbReference type="Gene3D" id="3.10.20.740">
    <property type="match status" value="1"/>
</dbReference>
<sequence length="692" mass="78611">MSKKINLTINDHAYTAHNGETILDVALRENIDIPHLCKHPDLSIQAICRTCVVEVVKVRLGFKTQPSEIVTSCSTKVEEGMKIKTKSKDAERARIINLELIFSEHIEKCDTCIYQDNCIILKYAKIYNIQIARFPDRKKKYPIWQFSDSIQFDSSKCIDCRNCVEVCDKMQACKFYEVADRGVETIVKPVGAYCNTPLQHNIDSLQNDSNKFDCTYCGQCVVHCPVGAISGVPHWQKVEKLLTEKTNSSKILIAQIAPSIRVSIGEEFGLEPGKIMTGQLAASMKNLGFDYAFDVNLGADFTTYEEARELVNWLNSDKKRPMFTSCCPAWVKFVEFYYPKFISHLTTSNSPHMCSGPIIKTYFADYLKKDPRDIIIVSIMPCTSKKHEINLDTHKIDLGWCLERLDLPNLCHSGSNYHRQFFADTESRNKKLDSDFHQNDKKSIKIKSVDYVLTTREYAYLLHKHKIDLPNLKPQDLDLPLGIYSGAGAIYGTTGGVMESALRSTDYFFRVFDEVGSLEPVIKGENYQLKKKRFSKISQSRIEFKEVRGQKGIKTARVKVGNRKLNVAVINGLGNAKKFLDNLKQEPVRRSDNWLLKSGGGQKFDYVEVMACPGGCIGGGGQPIPTNSKIRDQRAAALYEIDKNLPIRTAHENPSVLEIYQKYFKGDEEFIEHILHSKFKQKEREGYTVMPS</sequence>
<evidence type="ECO:0000256" key="2">
    <source>
        <dbReference type="ARBA" id="ARBA00022723"/>
    </source>
</evidence>
<dbReference type="Gene3D" id="3.40.50.1780">
    <property type="match status" value="2"/>
</dbReference>
<dbReference type="Pfam" id="PF00037">
    <property type="entry name" value="Fer4"/>
    <property type="match status" value="1"/>
</dbReference>
<dbReference type="PROSITE" id="PS00198">
    <property type="entry name" value="4FE4S_FER_1"/>
    <property type="match status" value="1"/>
</dbReference>
<dbReference type="Gene3D" id="4.10.260.20">
    <property type="entry name" value="Iron hydrogenase, small subunit"/>
    <property type="match status" value="1"/>
</dbReference>
<dbReference type="PROSITE" id="PS51379">
    <property type="entry name" value="4FE4S_FER_2"/>
    <property type="match status" value="2"/>
</dbReference>
<dbReference type="Gene3D" id="3.40.950.10">
    <property type="entry name" value="Fe-only Hydrogenase (Larger Subunit), Chain L, domain 3"/>
    <property type="match status" value="2"/>
</dbReference>
<comment type="caution">
    <text evidence="8">The sequence shown here is derived from an EMBL/GenBank/DDBJ whole genome shotgun (WGS) entry which is preliminary data.</text>
</comment>
<dbReference type="SMART" id="SM00902">
    <property type="entry name" value="Fe_hyd_SSU"/>
    <property type="match status" value="1"/>
</dbReference>
<dbReference type="Gene3D" id="3.30.70.20">
    <property type="match status" value="1"/>
</dbReference>
<evidence type="ECO:0008006" key="10">
    <source>
        <dbReference type="Google" id="ProtNLM"/>
    </source>
</evidence>
<keyword evidence="1" id="KW-0004">4Fe-4S</keyword>
<dbReference type="InterPro" id="IPR004108">
    <property type="entry name" value="Fe_hydrogenase_lsu_C"/>
</dbReference>
<dbReference type="PANTHER" id="PTHR11615">
    <property type="entry name" value="NITRATE, FORMATE, IRON DEHYDROGENASE"/>
    <property type="match status" value="1"/>
</dbReference>
<dbReference type="InterPro" id="IPR017900">
    <property type="entry name" value="4Fe4S_Fe_S_CS"/>
</dbReference>
<dbReference type="Pfam" id="PF13510">
    <property type="entry name" value="Fer2_4"/>
    <property type="match status" value="1"/>
</dbReference>
<dbReference type="Pfam" id="PF02906">
    <property type="entry name" value="Fe_hyd_lg_C"/>
    <property type="match status" value="2"/>
</dbReference>
<organism evidence="8 9">
    <name type="scientific">Candidatus Kuenenbacteria bacterium CG10_big_fil_rev_8_21_14_0_10_36_11</name>
    <dbReference type="NCBI Taxonomy" id="1974618"/>
    <lineage>
        <taxon>Bacteria</taxon>
        <taxon>Candidatus Kueneniibacteriota</taxon>
    </lineage>
</organism>
<dbReference type="InterPro" id="IPR003149">
    <property type="entry name" value="Fe_hydrogenase_ssu"/>
</dbReference>
<dbReference type="InterPro" id="IPR017896">
    <property type="entry name" value="4Fe4S_Fe-S-bd"/>
</dbReference>
<gene>
    <name evidence="8" type="ORF">COU23_02000</name>
</gene>
<feature type="domain" description="2Fe-2S ferredoxin-type" evidence="6">
    <location>
        <begin position="3"/>
        <end position="89"/>
    </location>
</feature>
<reference evidence="9" key="1">
    <citation type="submission" date="2017-09" db="EMBL/GenBank/DDBJ databases">
        <title>Depth-based differentiation of microbial function through sediment-hosted aquifers and enrichment of novel symbionts in the deep terrestrial subsurface.</title>
        <authorList>
            <person name="Probst A.J."/>
            <person name="Ladd B."/>
            <person name="Jarett J.K."/>
            <person name="Geller-Mcgrath D.E."/>
            <person name="Sieber C.M.K."/>
            <person name="Emerson J.B."/>
            <person name="Anantharaman K."/>
            <person name="Thomas B.C."/>
            <person name="Malmstrom R."/>
            <person name="Stieglmeier M."/>
            <person name="Klingl A."/>
            <person name="Woyke T."/>
            <person name="Ryan C.M."/>
            <person name="Banfield J.F."/>
        </authorList>
    </citation>
    <scope>NUCLEOTIDE SEQUENCE [LARGE SCALE GENOMIC DNA]</scope>
</reference>
<proteinExistence type="predicted"/>
<dbReference type="PROSITE" id="PS51085">
    <property type="entry name" value="2FE2S_FER_2"/>
    <property type="match status" value="1"/>
</dbReference>
<dbReference type="Proteomes" id="UP000231464">
    <property type="component" value="Unassembled WGS sequence"/>
</dbReference>
<evidence type="ECO:0000256" key="4">
    <source>
        <dbReference type="ARBA" id="ARBA00023004"/>
    </source>
</evidence>
<dbReference type="CDD" id="cd00207">
    <property type="entry name" value="fer2"/>
    <property type="match status" value="1"/>
</dbReference>
<dbReference type="InterPro" id="IPR009016">
    <property type="entry name" value="Fe_hydrogenase"/>
</dbReference>
<dbReference type="SUPFAM" id="SSF54862">
    <property type="entry name" value="4Fe-4S ferredoxins"/>
    <property type="match status" value="1"/>
</dbReference>
<dbReference type="SUPFAM" id="SSF53920">
    <property type="entry name" value="Fe-only hydrogenase"/>
    <property type="match status" value="1"/>
</dbReference>
<accession>A0A2M6WAK0</accession>
<keyword evidence="5" id="KW-0411">Iron-sulfur</keyword>
<dbReference type="InterPro" id="IPR036991">
    <property type="entry name" value="Fe_hydrogenase_ssu_sf"/>
</dbReference>
<dbReference type="GO" id="GO:0051539">
    <property type="term" value="F:4 iron, 4 sulfur cluster binding"/>
    <property type="evidence" value="ECO:0007669"/>
    <property type="project" value="UniProtKB-KW"/>
</dbReference>
<dbReference type="AlphaFoldDB" id="A0A2M6WAK0"/>
<dbReference type="GO" id="GO:0046872">
    <property type="term" value="F:metal ion binding"/>
    <property type="evidence" value="ECO:0007669"/>
    <property type="project" value="UniProtKB-KW"/>
</dbReference>
<evidence type="ECO:0000313" key="9">
    <source>
        <dbReference type="Proteomes" id="UP000231464"/>
    </source>
</evidence>
<evidence type="ECO:0000256" key="1">
    <source>
        <dbReference type="ARBA" id="ARBA00022485"/>
    </source>
</evidence>